<sequence length="273" mass="31098">MNCKLVKDEKYISNGYLDTAVDWIPGMRDIWLRDLPSYMRTTDPNDFMFKFLGEEASNCMNASAIIFNTFDYLENEVLNAITSNVTLMTHQELIEFAWGLASSKKPFLWVLRPDIVLGNSAKLPEYFIEETKDRGLVVSWCPQDQVLSHCSVGGFLTHCGWNSMTVSISGGVPMICWPYIGEQYTNCRYTCKVWGIGVEIDPTVKREQVAEAIKELMEGEKGKETKKEALQWKQKAENATRQGGLSYHNFDRFINEVLSIKGTTKILQIDGFL</sequence>
<evidence type="ECO:0000256" key="2">
    <source>
        <dbReference type="ARBA" id="ARBA00022679"/>
    </source>
</evidence>
<dbReference type="Gene3D" id="3.40.50.2000">
    <property type="entry name" value="Glycogen Phosphorylase B"/>
    <property type="match status" value="3"/>
</dbReference>
<evidence type="ECO:0000256" key="1">
    <source>
        <dbReference type="ARBA" id="ARBA00009995"/>
    </source>
</evidence>
<comment type="caution">
    <text evidence="4">The sequence shown here is derived from an EMBL/GenBank/DDBJ whole genome shotgun (WGS) entry which is preliminary data.</text>
</comment>
<dbReference type="SUPFAM" id="SSF53756">
    <property type="entry name" value="UDP-Glycosyltransferase/glycogen phosphorylase"/>
    <property type="match status" value="1"/>
</dbReference>
<dbReference type="PROSITE" id="PS00375">
    <property type="entry name" value="UDPGT"/>
    <property type="match status" value="1"/>
</dbReference>
<keyword evidence="2 3" id="KW-0808">Transferase</keyword>
<dbReference type="AlphaFoldDB" id="A0ABC8R329"/>
<evidence type="ECO:0000256" key="3">
    <source>
        <dbReference type="RuleBase" id="RU003718"/>
    </source>
</evidence>
<dbReference type="CDD" id="cd03784">
    <property type="entry name" value="GT1_Gtf-like"/>
    <property type="match status" value="1"/>
</dbReference>
<organism evidence="4 5">
    <name type="scientific">Ilex paraguariensis</name>
    <name type="common">yerba mate</name>
    <dbReference type="NCBI Taxonomy" id="185542"/>
    <lineage>
        <taxon>Eukaryota</taxon>
        <taxon>Viridiplantae</taxon>
        <taxon>Streptophyta</taxon>
        <taxon>Embryophyta</taxon>
        <taxon>Tracheophyta</taxon>
        <taxon>Spermatophyta</taxon>
        <taxon>Magnoliopsida</taxon>
        <taxon>eudicotyledons</taxon>
        <taxon>Gunneridae</taxon>
        <taxon>Pentapetalae</taxon>
        <taxon>asterids</taxon>
        <taxon>campanulids</taxon>
        <taxon>Aquifoliales</taxon>
        <taxon>Aquifoliaceae</taxon>
        <taxon>Ilex</taxon>
    </lineage>
</organism>
<protein>
    <submittedName>
        <fullName evidence="4">Uncharacterized protein</fullName>
    </submittedName>
</protein>
<proteinExistence type="inferred from homology"/>
<dbReference type="Proteomes" id="UP001642360">
    <property type="component" value="Unassembled WGS sequence"/>
</dbReference>
<keyword evidence="5" id="KW-1185">Reference proteome</keyword>
<dbReference type="GO" id="GO:0016757">
    <property type="term" value="F:glycosyltransferase activity"/>
    <property type="evidence" value="ECO:0007669"/>
    <property type="project" value="UniProtKB-KW"/>
</dbReference>
<comment type="similarity">
    <text evidence="1 3">Belongs to the UDP-glycosyltransferase family.</text>
</comment>
<reference evidence="4 5" key="1">
    <citation type="submission" date="2024-02" db="EMBL/GenBank/DDBJ databases">
        <authorList>
            <person name="Vignale AGUSTIN F."/>
            <person name="Sosa J E."/>
            <person name="Modenutti C."/>
        </authorList>
    </citation>
    <scope>NUCLEOTIDE SEQUENCE [LARGE SCALE GENOMIC DNA]</scope>
</reference>
<dbReference type="EMBL" id="CAUOFW020000938">
    <property type="protein sequence ID" value="CAK9139135.1"/>
    <property type="molecule type" value="Genomic_DNA"/>
</dbReference>
<dbReference type="PANTHER" id="PTHR11926">
    <property type="entry name" value="GLUCOSYL/GLUCURONOSYL TRANSFERASES"/>
    <property type="match status" value="1"/>
</dbReference>
<dbReference type="PANTHER" id="PTHR11926:SF774">
    <property type="entry name" value="UDP-GLYCOSYLTRANSFERASE 85A1-RELATED"/>
    <property type="match status" value="1"/>
</dbReference>
<gene>
    <name evidence="4" type="ORF">ILEXP_LOCUS6502</name>
</gene>
<dbReference type="InterPro" id="IPR002213">
    <property type="entry name" value="UDP_glucos_trans"/>
</dbReference>
<keyword evidence="3" id="KW-0328">Glycosyltransferase</keyword>
<dbReference type="InterPro" id="IPR035595">
    <property type="entry name" value="UDP_glycos_trans_CS"/>
</dbReference>
<dbReference type="Pfam" id="PF00201">
    <property type="entry name" value="UDPGT"/>
    <property type="match status" value="1"/>
</dbReference>
<name>A0ABC8R329_9AQUA</name>
<accession>A0ABC8R329</accession>
<evidence type="ECO:0000313" key="5">
    <source>
        <dbReference type="Proteomes" id="UP001642360"/>
    </source>
</evidence>
<evidence type="ECO:0000313" key="4">
    <source>
        <dbReference type="EMBL" id="CAK9139135.1"/>
    </source>
</evidence>